<dbReference type="InterPro" id="IPR008271">
    <property type="entry name" value="Ser/Thr_kinase_AS"/>
</dbReference>
<dbReference type="EC" id="2.7.11.1" evidence="1"/>
<evidence type="ECO:0000256" key="7">
    <source>
        <dbReference type="ARBA" id="ARBA00022840"/>
    </source>
</evidence>
<evidence type="ECO:0000256" key="9">
    <source>
        <dbReference type="ARBA" id="ARBA00048679"/>
    </source>
</evidence>
<feature type="domain" description="AGC-kinase C-terminal" evidence="11">
    <location>
        <begin position="159"/>
        <end position="218"/>
    </location>
</feature>
<dbReference type="PANTHER" id="PTHR24353:SF37">
    <property type="entry name" value="CAMP-DEPENDENT PROTEIN KINASE CATALYTIC SUBUNIT PRKX"/>
    <property type="match status" value="1"/>
</dbReference>
<dbReference type="FunFam" id="1.10.510.10:FF:000024">
    <property type="entry name" value="Probable serine/threonine-protein kinase cot-1"/>
    <property type="match status" value="1"/>
</dbReference>
<dbReference type="Pfam" id="PF00069">
    <property type="entry name" value="Pkinase"/>
    <property type="match status" value="1"/>
</dbReference>
<dbReference type="Gene3D" id="3.30.200.20">
    <property type="entry name" value="Phosphorylase Kinase, domain 1"/>
    <property type="match status" value="1"/>
</dbReference>
<dbReference type="SMART" id="SM00220">
    <property type="entry name" value="S_TKc"/>
    <property type="match status" value="1"/>
</dbReference>
<dbReference type="PANTHER" id="PTHR24353">
    <property type="entry name" value="CYCLIC NUCLEOTIDE-DEPENDENT PROTEIN KINASE"/>
    <property type="match status" value="1"/>
</dbReference>
<keyword evidence="7" id="KW-0067">ATP-binding</keyword>
<dbReference type="GO" id="GO:0007010">
    <property type="term" value="P:cytoskeleton organization"/>
    <property type="evidence" value="ECO:0007669"/>
    <property type="project" value="UniProtKB-ARBA"/>
</dbReference>
<gene>
    <name evidence="12" type="ORF">CBRE1094_LOCUS423</name>
</gene>
<proteinExistence type="predicted"/>
<name>A0A7S2B9G2_9EUKA</name>
<evidence type="ECO:0000259" key="11">
    <source>
        <dbReference type="PROSITE" id="PS51285"/>
    </source>
</evidence>
<comment type="catalytic activity">
    <reaction evidence="8">
        <text>L-threonyl-[protein] + ATP = O-phospho-L-threonyl-[protein] + ADP + H(+)</text>
        <dbReference type="Rhea" id="RHEA:46608"/>
        <dbReference type="Rhea" id="RHEA-COMP:11060"/>
        <dbReference type="Rhea" id="RHEA-COMP:11605"/>
        <dbReference type="ChEBI" id="CHEBI:15378"/>
        <dbReference type="ChEBI" id="CHEBI:30013"/>
        <dbReference type="ChEBI" id="CHEBI:30616"/>
        <dbReference type="ChEBI" id="CHEBI:61977"/>
        <dbReference type="ChEBI" id="CHEBI:456216"/>
        <dbReference type="EC" id="2.7.11.1"/>
    </reaction>
</comment>
<keyword evidence="3" id="KW-0597">Phosphoprotein</keyword>
<keyword evidence="2" id="KW-0723">Serine/threonine-protein kinase</keyword>
<evidence type="ECO:0000256" key="8">
    <source>
        <dbReference type="ARBA" id="ARBA00047899"/>
    </source>
</evidence>
<evidence type="ECO:0000256" key="5">
    <source>
        <dbReference type="ARBA" id="ARBA00022741"/>
    </source>
</evidence>
<keyword evidence="4" id="KW-0808">Transferase</keyword>
<dbReference type="AlphaFoldDB" id="A0A7S2B9G2"/>
<dbReference type="GO" id="GO:0005952">
    <property type="term" value="C:cAMP-dependent protein kinase complex"/>
    <property type="evidence" value="ECO:0007669"/>
    <property type="project" value="TreeGrafter"/>
</dbReference>
<keyword evidence="5" id="KW-0547">Nucleotide-binding</keyword>
<dbReference type="SUPFAM" id="SSF56112">
    <property type="entry name" value="Protein kinase-like (PK-like)"/>
    <property type="match status" value="1"/>
</dbReference>
<keyword evidence="6" id="KW-0418">Kinase</keyword>
<organism evidence="12">
    <name type="scientific">Haptolina brevifila</name>
    <dbReference type="NCBI Taxonomy" id="156173"/>
    <lineage>
        <taxon>Eukaryota</taxon>
        <taxon>Haptista</taxon>
        <taxon>Haptophyta</taxon>
        <taxon>Prymnesiophyceae</taxon>
        <taxon>Prymnesiales</taxon>
        <taxon>Prymnesiaceae</taxon>
        <taxon>Haptolina</taxon>
    </lineage>
</organism>
<dbReference type="PROSITE" id="PS50011">
    <property type="entry name" value="PROTEIN_KINASE_DOM"/>
    <property type="match status" value="1"/>
</dbReference>
<dbReference type="EMBL" id="HBGU01000844">
    <property type="protein sequence ID" value="CAD9390137.1"/>
    <property type="molecule type" value="Transcribed_RNA"/>
</dbReference>
<evidence type="ECO:0000256" key="3">
    <source>
        <dbReference type="ARBA" id="ARBA00022553"/>
    </source>
</evidence>
<dbReference type="InterPro" id="IPR011009">
    <property type="entry name" value="Kinase-like_dom_sf"/>
</dbReference>
<dbReference type="GO" id="GO:0005524">
    <property type="term" value="F:ATP binding"/>
    <property type="evidence" value="ECO:0007669"/>
    <property type="project" value="UniProtKB-KW"/>
</dbReference>
<dbReference type="PROSITE" id="PS51285">
    <property type="entry name" value="AGC_KINASE_CTER"/>
    <property type="match status" value="1"/>
</dbReference>
<sequence>MARFYGANVVSAFVHLHDQTIAYRDLKPENLLIDAQGYLKIADFGFAKKVADRTFTLCGTPEYLAPEIISNAGHACHVDWWAFGVLLYEMLIGTPPFVDDDPITLYKMILRGKFVFPEDVEVGEHAQDIIGGLVVLNPATRLGCLRKGSRQIATHPFFKALDLKLLPKRTIRAPYVPPLESDRDLAHFRDVSGASGSDQNPAWMAPVTKEEQQLFVCF</sequence>
<dbReference type="InterPro" id="IPR000719">
    <property type="entry name" value="Prot_kinase_dom"/>
</dbReference>
<accession>A0A7S2B9G2</accession>
<reference evidence="12" key="1">
    <citation type="submission" date="2021-01" db="EMBL/GenBank/DDBJ databases">
        <authorList>
            <person name="Corre E."/>
            <person name="Pelletier E."/>
            <person name="Niang G."/>
            <person name="Scheremetjew M."/>
            <person name="Finn R."/>
            <person name="Kale V."/>
            <person name="Holt S."/>
            <person name="Cochrane G."/>
            <person name="Meng A."/>
            <person name="Brown T."/>
            <person name="Cohen L."/>
        </authorList>
    </citation>
    <scope>NUCLEOTIDE SEQUENCE</scope>
    <source>
        <strain evidence="12">UTEX LB 985</strain>
    </source>
</reference>
<dbReference type="Gene3D" id="1.10.510.10">
    <property type="entry name" value="Transferase(Phosphotransferase) domain 1"/>
    <property type="match status" value="1"/>
</dbReference>
<feature type="domain" description="Protein kinase" evidence="10">
    <location>
        <begin position="1"/>
        <end position="158"/>
    </location>
</feature>
<protein>
    <recommendedName>
        <fullName evidence="1">non-specific serine/threonine protein kinase</fullName>
        <ecNumber evidence="1">2.7.11.1</ecNumber>
    </recommendedName>
</protein>
<dbReference type="InterPro" id="IPR000961">
    <property type="entry name" value="AGC-kinase_C"/>
</dbReference>
<evidence type="ECO:0000256" key="4">
    <source>
        <dbReference type="ARBA" id="ARBA00022679"/>
    </source>
</evidence>
<evidence type="ECO:0000256" key="6">
    <source>
        <dbReference type="ARBA" id="ARBA00022777"/>
    </source>
</evidence>
<evidence type="ECO:0000313" key="12">
    <source>
        <dbReference type="EMBL" id="CAD9390137.1"/>
    </source>
</evidence>
<evidence type="ECO:0000256" key="1">
    <source>
        <dbReference type="ARBA" id="ARBA00012513"/>
    </source>
</evidence>
<evidence type="ECO:0000256" key="2">
    <source>
        <dbReference type="ARBA" id="ARBA00022527"/>
    </source>
</evidence>
<dbReference type="GO" id="GO:0004691">
    <property type="term" value="F:cAMP-dependent protein kinase activity"/>
    <property type="evidence" value="ECO:0007669"/>
    <property type="project" value="TreeGrafter"/>
</dbReference>
<comment type="catalytic activity">
    <reaction evidence="9">
        <text>L-seryl-[protein] + ATP = O-phospho-L-seryl-[protein] + ADP + H(+)</text>
        <dbReference type="Rhea" id="RHEA:17989"/>
        <dbReference type="Rhea" id="RHEA-COMP:9863"/>
        <dbReference type="Rhea" id="RHEA-COMP:11604"/>
        <dbReference type="ChEBI" id="CHEBI:15378"/>
        <dbReference type="ChEBI" id="CHEBI:29999"/>
        <dbReference type="ChEBI" id="CHEBI:30616"/>
        <dbReference type="ChEBI" id="CHEBI:83421"/>
        <dbReference type="ChEBI" id="CHEBI:456216"/>
        <dbReference type="EC" id="2.7.11.1"/>
    </reaction>
</comment>
<dbReference type="PROSITE" id="PS00108">
    <property type="entry name" value="PROTEIN_KINASE_ST"/>
    <property type="match status" value="1"/>
</dbReference>
<evidence type="ECO:0000259" key="10">
    <source>
        <dbReference type="PROSITE" id="PS50011"/>
    </source>
</evidence>